<feature type="compositionally biased region" description="Low complexity" evidence="1">
    <location>
        <begin position="256"/>
        <end position="265"/>
    </location>
</feature>
<name>A0A9Y1BPH7_9ARCH</name>
<evidence type="ECO:0000256" key="2">
    <source>
        <dbReference type="SAM" id="Phobius"/>
    </source>
</evidence>
<dbReference type="Proteomes" id="UP001200513">
    <property type="component" value="Chromosome"/>
</dbReference>
<dbReference type="AlphaFoldDB" id="A0A9Y1BPH7"/>
<evidence type="ECO:0000256" key="1">
    <source>
        <dbReference type="SAM" id="MobiDB-lite"/>
    </source>
</evidence>
<feature type="transmembrane region" description="Helical" evidence="2">
    <location>
        <begin position="23"/>
        <end position="51"/>
    </location>
</feature>
<dbReference type="InterPro" id="IPR026870">
    <property type="entry name" value="Zinc_ribbon_dom"/>
</dbReference>
<accession>A0A9Y1BPH7</accession>
<feature type="transmembrane region" description="Helical" evidence="2">
    <location>
        <begin position="118"/>
        <end position="136"/>
    </location>
</feature>
<reference evidence="4" key="1">
    <citation type="journal article" date="2022" name="Nat. Microbiol.">
        <title>Unique mobile elements and scalable gene flow at the prokaryote-eukaryote boundary revealed by circularized Asgard archaea genomes.</title>
        <authorList>
            <person name="Wu F."/>
            <person name="Speth D.R."/>
            <person name="Philosof A."/>
            <person name="Cremiere A."/>
            <person name="Narayanan A."/>
            <person name="Barco R.A."/>
            <person name="Connon S.A."/>
            <person name="Amend J.P."/>
            <person name="Antoshechkin I.A."/>
            <person name="Orphan V.J."/>
        </authorList>
    </citation>
    <scope>NUCLEOTIDE SEQUENCE</scope>
    <source>
        <strain evidence="4">PR6</strain>
    </source>
</reference>
<keyword evidence="2" id="KW-0472">Membrane</keyword>
<keyword evidence="2" id="KW-0812">Transmembrane</keyword>
<evidence type="ECO:0000259" key="3">
    <source>
        <dbReference type="Pfam" id="PF13240"/>
    </source>
</evidence>
<protein>
    <submittedName>
        <fullName evidence="4">Zinc ribbon domain-containing protein</fullName>
    </submittedName>
</protein>
<sequence length="297" mass="32215">MYQTQVNPFELSKRKISESSGKIAKLLLAVVVLSFILLILAIIILVIALGSEMTVDPNNPYSLVGVMFGPLIILGIFILLLALAYIVVIIMILVQYYRLGSGFSEFANLDQSLKNTKNVSFGIYGYIVCYVLSFIPGTFGKILSLLSSFSLAAGFYFIYDTFEDLRKQGRFAKPASKKLFIAVAFTIIANIMQFITGIAMFGVSGLLSLVGFILLIIGLKDLERDILLVAPLGVVPSQPPTETPGQDPSSVPPSSVPSQPSESLSTQDVVQAKFCPNCGAKNEIQDKFCISCGTKLD</sequence>
<feature type="transmembrane region" description="Helical" evidence="2">
    <location>
        <begin position="201"/>
        <end position="219"/>
    </location>
</feature>
<dbReference type="InterPro" id="IPR038587">
    <property type="entry name" value="Ribosomal_eL40_sf"/>
</dbReference>
<evidence type="ECO:0000313" key="4">
    <source>
        <dbReference type="EMBL" id="UJG42576.1"/>
    </source>
</evidence>
<dbReference type="EMBL" id="CP084167">
    <property type="protein sequence ID" value="UJG42576.1"/>
    <property type="molecule type" value="Genomic_DNA"/>
</dbReference>
<feature type="transmembrane region" description="Helical" evidence="2">
    <location>
        <begin position="179"/>
        <end position="195"/>
    </location>
</feature>
<gene>
    <name evidence="4" type="ORF">K9W46_09270</name>
</gene>
<feature type="transmembrane region" description="Helical" evidence="2">
    <location>
        <begin position="71"/>
        <end position="97"/>
    </location>
</feature>
<proteinExistence type="predicted"/>
<keyword evidence="2" id="KW-1133">Transmembrane helix</keyword>
<feature type="region of interest" description="Disordered" evidence="1">
    <location>
        <begin position="238"/>
        <end position="265"/>
    </location>
</feature>
<organism evidence="4">
    <name type="scientific">Candidatus Heimdallarchaeum endolithica</name>
    <dbReference type="NCBI Taxonomy" id="2876572"/>
    <lineage>
        <taxon>Archaea</taxon>
        <taxon>Promethearchaeati</taxon>
        <taxon>Candidatus Heimdallarchaeota</taxon>
        <taxon>Candidatus Heimdallarchaeia (ex Rinke et al. 2021) (nom. nud.)</taxon>
        <taxon>Candidatus Heimdallarchaeales</taxon>
        <taxon>Candidatus Heimdallarchaeaceae</taxon>
        <taxon>Candidatus Heimdallarchaeum</taxon>
    </lineage>
</organism>
<dbReference type="Gene3D" id="4.10.1060.50">
    <property type="match status" value="1"/>
</dbReference>
<feature type="transmembrane region" description="Helical" evidence="2">
    <location>
        <begin position="142"/>
        <end position="159"/>
    </location>
</feature>
<dbReference type="Pfam" id="PF13240">
    <property type="entry name" value="Zn_Ribbon_1"/>
    <property type="match status" value="1"/>
</dbReference>
<feature type="domain" description="Zinc-ribbon" evidence="3">
    <location>
        <begin position="274"/>
        <end position="296"/>
    </location>
</feature>